<dbReference type="SUPFAM" id="SSF103025">
    <property type="entry name" value="Folate-binding domain"/>
    <property type="match status" value="1"/>
</dbReference>
<dbReference type="InterPro" id="IPR007375">
    <property type="entry name" value="SoxG"/>
</dbReference>
<dbReference type="Pfam" id="PF04268">
    <property type="entry name" value="SoxG"/>
    <property type="match status" value="1"/>
</dbReference>
<gene>
    <name evidence="1" type="ORF">SAMN05216207_10981</name>
</gene>
<organism evidence="1 2">
    <name type="scientific">Pseudonocardia ammonioxydans</name>
    <dbReference type="NCBI Taxonomy" id="260086"/>
    <lineage>
        <taxon>Bacteria</taxon>
        <taxon>Bacillati</taxon>
        <taxon>Actinomycetota</taxon>
        <taxon>Actinomycetes</taxon>
        <taxon>Pseudonocardiales</taxon>
        <taxon>Pseudonocardiaceae</taxon>
        <taxon>Pseudonocardia</taxon>
    </lineage>
</organism>
<reference evidence="1 2" key="1">
    <citation type="submission" date="2016-10" db="EMBL/GenBank/DDBJ databases">
        <authorList>
            <person name="de Groot N.N."/>
        </authorList>
    </citation>
    <scope>NUCLEOTIDE SEQUENCE [LARGE SCALE GENOMIC DNA]</scope>
    <source>
        <strain evidence="1 2">CGMCC 4.1877</strain>
    </source>
</reference>
<dbReference type="AlphaFoldDB" id="A0A1I5IFK1"/>
<dbReference type="InterPro" id="IPR027266">
    <property type="entry name" value="TrmE/GcvT-like"/>
</dbReference>
<dbReference type="RefSeq" id="WP_093357246.1">
    <property type="nucleotide sequence ID" value="NZ_FOUY01000098.1"/>
</dbReference>
<evidence type="ECO:0000313" key="2">
    <source>
        <dbReference type="Proteomes" id="UP000199614"/>
    </source>
</evidence>
<dbReference type="Proteomes" id="UP000199614">
    <property type="component" value="Unassembled WGS sequence"/>
</dbReference>
<proteinExistence type="predicted"/>
<dbReference type="OrthoDB" id="3575181at2"/>
<protein>
    <submittedName>
        <fullName evidence="1">Sarcosine oxidase subunit gamma</fullName>
    </submittedName>
</protein>
<name>A0A1I5IFK1_PSUAM</name>
<accession>A0A1I5IFK1</accession>
<dbReference type="STRING" id="260086.SAMN05216207_10981"/>
<evidence type="ECO:0000313" key="1">
    <source>
        <dbReference type="EMBL" id="SFO58821.1"/>
    </source>
</evidence>
<dbReference type="Gene3D" id="3.30.1360.120">
    <property type="entry name" value="Probable tRNA modification gtpase trme, domain 1"/>
    <property type="match status" value="1"/>
</dbReference>
<dbReference type="Gene3D" id="3.30.70.1520">
    <property type="entry name" value="Heterotetrameric sarcosine oxidase"/>
    <property type="match status" value="1"/>
</dbReference>
<sequence length="214" mass="22407">MSDTVTAVARSPIRPLDPVERDGWEISARRSTAGLTLADQSPLAKISVRGPFDGALREVLGTRFGRATRTERAGTPVLAVGAGPGEWLVLGPPGTANALHTDLDTATRATGEFVSVLDLTHGRALIRLRGRHTATVLNKLCGIDLHDQSTPDGAALRTSVAGLATDLIRDDGPAPADPSYLLHVERSSGQYLFDVVLDAGAEYGIEVTGPGPDA</sequence>
<dbReference type="EMBL" id="FOUY01000098">
    <property type="protein sequence ID" value="SFO58821.1"/>
    <property type="molecule type" value="Genomic_DNA"/>
</dbReference>
<keyword evidence="2" id="KW-1185">Reference proteome</keyword>